<dbReference type="AlphaFoldDB" id="A0A8R1EPV0"/>
<sequence length="122" mass="13778">MKTYFANSRESPKTQHDSQTHSLPGNIPGKFPGVPGNTIKFPGIQKQSRCTRFHNKIVCFESYDVTPIMIKNAYFDAFGPLPSIYIYKAEIDHDYLRRTSDSGTRRLKACVQAGGSTIEYLL</sequence>
<proteinExistence type="predicted"/>
<reference evidence="2" key="2">
    <citation type="submission" date="2022-06" db="UniProtKB">
        <authorList>
            <consortium name="EnsemblMetazoa"/>
        </authorList>
    </citation>
    <scope>IDENTIFICATION</scope>
    <source>
        <strain evidence="2">DF5081</strain>
    </source>
</reference>
<feature type="compositionally biased region" description="Basic and acidic residues" evidence="1">
    <location>
        <begin position="10"/>
        <end position="19"/>
    </location>
</feature>
<dbReference type="EnsemblMetazoa" id="CJA39456.1">
    <property type="protein sequence ID" value="CJA39456.1"/>
    <property type="gene ID" value="WBGene00215303"/>
</dbReference>
<keyword evidence="3" id="KW-1185">Reference proteome</keyword>
<evidence type="ECO:0000313" key="2">
    <source>
        <dbReference type="EnsemblMetazoa" id="CJA39456.1"/>
    </source>
</evidence>
<evidence type="ECO:0000256" key="1">
    <source>
        <dbReference type="SAM" id="MobiDB-lite"/>
    </source>
</evidence>
<accession>A0A8R1EPV0</accession>
<name>A0A8R1EPV0_CAEJA</name>
<feature type="region of interest" description="Disordered" evidence="1">
    <location>
        <begin position="1"/>
        <end position="29"/>
    </location>
</feature>
<protein>
    <submittedName>
        <fullName evidence="2">Uncharacterized protein</fullName>
    </submittedName>
</protein>
<dbReference type="Proteomes" id="UP000005237">
    <property type="component" value="Unassembled WGS sequence"/>
</dbReference>
<organism evidence="2 3">
    <name type="scientific">Caenorhabditis japonica</name>
    <dbReference type="NCBI Taxonomy" id="281687"/>
    <lineage>
        <taxon>Eukaryota</taxon>
        <taxon>Metazoa</taxon>
        <taxon>Ecdysozoa</taxon>
        <taxon>Nematoda</taxon>
        <taxon>Chromadorea</taxon>
        <taxon>Rhabditida</taxon>
        <taxon>Rhabditina</taxon>
        <taxon>Rhabditomorpha</taxon>
        <taxon>Rhabditoidea</taxon>
        <taxon>Rhabditidae</taxon>
        <taxon>Peloderinae</taxon>
        <taxon>Caenorhabditis</taxon>
    </lineage>
</organism>
<reference evidence="3" key="1">
    <citation type="submission" date="2010-08" db="EMBL/GenBank/DDBJ databases">
        <authorList>
            <consortium name="Caenorhabditis japonica Sequencing Consortium"/>
            <person name="Wilson R.K."/>
        </authorList>
    </citation>
    <scope>NUCLEOTIDE SEQUENCE [LARGE SCALE GENOMIC DNA]</scope>
    <source>
        <strain evidence="3">DF5081</strain>
    </source>
</reference>
<evidence type="ECO:0000313" key="3">
    <source>
        <dbReference type="Proteomes" id="UP000005237"/>
    </source>
</evidence>